<gene>
    <name evidence="1" type="ORF">NMY3_02608</name>
</gene>
<sequence length="70" mass="8263">MSSKGRLVRYSVEIILVRFDGSSEWTKSFNFIKTYFGFLSYFIMVTEHFDIFTIEVAILPIKRFSNDLPL</sequence>
<dbReference type="Proteomes" id="UP000058925">
    <property type="component" value="Chromosome"/>
</dbReference>
<dbReference type="AlphaFoldDB" id="A0A654M2V8"/>
<name>A0A654M2V8_9ARCH</name>
<dbReference type="EMBL" id="CP012850">
    <property type="protein sequence ID" value="ALI36799.1"/>
    <property type="molecule type" value="Genomic_DNA"/>
</dbReference>
<evidence type="ECO:0000313" key="2">
    <source>
        <dbReference type="Proteomes" id="UP000058925"/>
    </source>
</evidence>
<evidence type="ECO:0000313" key="1">
    <source>
        <dbReference type="EMBL" id="ALI36799.1"/>
    </source>
</evidence>
<accession>A0A654M2V8</accession>
<reference evidence="2" key="1">
    <citation type="submission" date="2015-10" db="EMBL/GenBank/DDBJ databases">
        <title>Niche specialization of a soil ammonia-oxidizing archaeon, Candidatus Nitrosocosmicus oleophilus.</title>
        <authorList>
            <person name="Jung M.-Y."/>
            <person name="Rhee S.-K."/>
        </authorList>
    </citation>
    <scope>NUCLEOTIDE SEQUENCE [LARGE SCALE GENOMIC DNA]</scope>
    <source>
        <strain evidence="2">MY3</strain>
    </source>
</reference>
<keyword evidence="2" id="KW-1185">Reference proteome</keyword>
<proteinExistence type="predicted"/>
<organism evidence="1 2">
    <name type="scientific">Candidatus Nitrosocosmicus oleophilus</name>
    <dbReference type="NCBI Taxonomy" id="1353260"/>
    <lineage>
        <taxon>Archaea</taxon>
        <taxon>Nitrososphaerota</taxon>
        <taxon>Nitrososphaeria</taxon>
        <taxon>Nitrososphaerales</taxon>
        <taxon>Nitrososphaeraceae</taxon>
        <taxon>Candidatus Nitrosocosmicus</taxon>
    </lineage>
</organism>
<dbReference type="KEGG" id="taa:NMY3_02608"/>
<protein>
    <submittedName>
        <fullName evidence="1">Uncharacterized protein</fullName>
    </submittedName>
</protein>